<keyword evidence="3" id="KW-1185">Reference proteome</keyword>
<dbReference type="EMBL" id="CARXXK010000002">
    <property type="protein sequence ID" value="CAI6356038.1"/>
    <property type="molecule type" value="Genomic_DNA"/>
</dbReference>
<evidence type="ECO:0000313" key="2">
    <source>
        <dbReference type="EMBL" id="CAI6356038.1"/>
    </source>
</evidence>
<dbReference type="InterPro" id="IPR013087">
    <property type="entry name" value="Znf_C2H2_type"/>
</dbReference>
<sequence>MLKYICFLCCSQHKSITLIIWHLKIYHNLNKHSIFHCKQSSCSRELIGLKKFRQHLLRHHSSSSCTVTDQINDQNLCSLESDTQLKINVNIPYNDMTNLKLSSANQHCSTQNNNYEILEESILLNELVNISPTSNFGDEHQSIYSIQIKKCVLNFIAKLLMKPNVTSLLLQDIIEGVIDIFSSGIVSDLKNIVMPIIRNCNTSQSSEIGDMFYLLENAFADVKTEYLRTKFFLKNKLFFKPETIVIGHVKEKKTVNNVDTVAMVPVQCHLLSMKLNLKYFLQLPGVYHTITKHINESSNNTDILSSFLNGSTWQKMKKHFKGKTVFPIFLYYDDAEMGNPLGSHSGVHKMGCVYYTIAGLHPEYLSSLDNIFTAYLFHSDDRGREFSNDQIFSSLVKEIINLQKNGVTINIDSNDITVYFALGLVLGDNLGLNSILGFVSCFSANHYCRICRMHKDDTKKMCHESELSIRNVQNYELDLAVHNVSLTGINEPCIFNKIPNFHVTDNIVCDFMHDIPEGVARYDMALIISGLIEQNCFTLAELNNRILMFNYGVTEKKNTPPLIRDSDIKKGCIIMSASEMLCLARYFSLIVGELVPYDSIYWKLYLTLHKIIDLCCTTNIQRDSDVLLNSLVSEHNRLFLVLSKSNLKPKYHLLTHHGRILKKNGPIILTSSIRFEAKHKVLKAIANAIPCRINLGYTLAYKLQLQMVARFLSNLSLDVQDLKLGLGKDVHPFTEFPQDLVDKLPEEFKTDCFSFSWLEYKGIYYRKNILLVLENNLDGLIFGEVVFIFVGKSQIPFFLFNPVYTVGFDNHFHAFEVVIDSSNSINYSKLTGCYVNELYDITPIVPRILGNSKTYATIRYAL</sequence>
<gene>
    <name evidence="2" type="ORF">MEUPH1_LOCUS11821</name>
</gene>
<proteinExistence type="predicted"/>
<dbReference type="AlphaFoldDB" id="A0AAV0WJZ7"/>
<evidence type="ECO:0000259" key="1">
    <source>
        <dbReference type="PROSITE" id="PS00028"/>
    </source>
</evidence>
<comment type="caution">
    <text evidence="2">The sequence shown here is derived from an EMBL/GenBank/DDBJ whole genome shotgun (WGS) entry which is preliminary data.</text>
</comment>
<dbReference type="PROSITE" id="PS00028">
    <property type="entry name" value="ZINC_FINGER_C2H2_1"/>
    <property type="match status" value="1"/>
</dbReference>
<dbReference type="Proteomes" id="UP001160148">
    <property type="component" value="Unassembled WGS sequence"/>
</dbReference>
<organism evidence="2 3">
    <name type="scientific">Macrosiphum euphorbiae</name>
    <name type="common">potato aphid</name>
    <dbReference type="NCBI Taxonomy" id="13131"/>
    <lineage>
        <taxon>Eukaryota</taxon>
        <taxon>Metazoa</taxon>
        <taxon>Ecdysozoa</taxon>
        <taxon>Arthropoda</taxon>
        <taxon>Hexapoda</taxon>
        <taxon>Insecta</taxon>
        <taxon>Pterygota</taxon>
        <taxon>Neoptera</taxon>
        <taxon>Paraneoptera</taxon>
        <taxon>Hemiptera</taxon>
        <taxon>Sternorrhyncha</taxon>
        <taxon>Aphidomorpha</taxon>
        <taxon>Aphidoidea</taxon>
        <taxon>Aphididae</taxon>
        <taxon>Macrosiphini</taxon>
        <taxon>Macrosiphum</taxon>
    </lineage>
</organism>
<feature type="domain" description="C2H2-type" evidence="1">
    <location>
        <begin position="37"/>
        <end position="60"/>
    </location>
</feature>
<evidence type="ECO:0000313" key="3">
    <source>
        <dbReference type="Proteomes" id="UP001160148"/>
    </source>
</evidence>
<name>A0AAV0WJZ7_9HEMI</name>
<reference evidence="2 3" key="1">
    <citation type="submission" date="2023-01" db="EMBL/GenBank/DDBJ databases">
        <authorList>
            <person name="Whitehead M."/>
        </authorList>
    </citation>
    <scope>NUCLEOTIDE SEQUENCE [LARGE SCALE GENOMIC DNA]</scope>
</reference>
<protein>
    <recommendedName>
        <fullName evidence="1">C2H2-type domain-containing protein</fullName>
    </recommendedName>
</protein>
<accession>A0AAV0WJZ7</accession>